<name>A0A5B8U9E2_9ACTN</name>
<evidence type="ECO:0000256" key="11">
    <source>
        <dbReference type="HAMAP-Rule" id="MF_01227"/>
    </source>
</evidence>
<feature type="binding site" evidence="11">
    <location>
        <position position="55"/>
    </location>
    <ligand>
        <name>CTP</name>
        <dbReference type="ChEBI" id="CHEBI:37563"/>
        <note>allosteric inhibitor</note>
    </ligand>
</feature>
<reference evidence="15 16" key="1">
    <citation type="journal article" date="2018" name="J. Microbiol.">
        <title>Baekduia soli gen. nov., sp. nov., a novel bacterium isolated from the soil of Baekdu Mountain and proposal of a novel family name, Baekduiaceae fam. nov.</title>
        <authorList>
            <person name="An D.S."/>
            <person name="Siddiqi M.Z."/>
            <person name="Kim K.H."/>
            <person name="Yu H.S."/>
            <person name="Im W.T."/>
        </authorList>
    </citation>
    <scope>NUCLEOTIDE SEQUENCE [LARGE SCALE GENOMIC DNA]</scope>
    <source>
        <strain evidence="15 16">BR7-21</strain>
    </source>
</reference>
<keyword evidence="5 11" id="KW-0547">Nucleotide-binding</keyword>
<feature type="active site" evidence="11">
    <location>
        <position position="551"/>
    </location>
</feature>
<dbReference type="Gene3D" id="3.40.50.300">
    <property type="entry name" value="P-loop containing nucleotide triphosphate hydrolases"/>
    <property type="match status" value="1"/>
</dbReference>
<dbReference type="InterPro" id="IPR017926">
    <property type="entry name" value="GATASE"/>
</dbReference>
<feature type="binding site" evidence="11">
    <location>
        <position position="55"/>
    </location>
    <ligand>
        <name>UTP</name>
        <dbReference type="ChEBI" id="CHEBI:46398"/>
    </ligand>
</feature>
<feature type="active site" evidence="11">
    <location>
        <position position="553"/>
    </location>
</feature>
<evidence type="ECO:0000256" key="4">
    <source>
        <dbReference type="ARBA" id="ARBA00022723"/>
    </source>
</evidence>
<dbReference type="GO" id="GO:0042802">
    <property type="term" value="F:identical protein binding"/>
    <property type="evidence" value="ECO:0007669"/>
    <property type="project" value="TreeGrafter"/>
</dbReference>
<proteinExistence type="inferred from homology"/>
<feature type="binding site" evidence="11">
    <location>
        <position position="266"/>
    </location>
    <ligand>
        <name>UTP</name>
        <dbReference type="ChEBI" id="CHEBI:46398"/>
    </ligand>
</feature>
<comment type="miscellaneous">
    <text evidence="11">CTPSs have evolved a hybrid strategy for distinguishing between UTP and CTP. The overlapping regions of the product feedback inhibitory and substrate sites recognize a common feature in both compounds, the triphosphate moiety. To differentiate isosteric substrate and product pyrimidine rings, an additional pocket far from the expected kinase/ligase catalytic site, specifically recognizes the cytosine and ribose portions of the product inhibitor.</text>
</comment>
<dbReference type="NCBIfam" id="TIGR00337">
    <property type="entry name" value="PyrG"/>
    <property type="match status" value="1"/>
</dbReference>
<dbReference type="HAMAP" id="MF_01227">
    <property type="entry name" value="PyrG"/>
    <property type="match status" value="1"/>
</dbReference>
<comment type="activity regulation">
    <text evidence="11">Allosterically activated by GTP, when glutamine is the substrate; GTP has no effect on the reaction when ammonia is the substrate. The allosteric effector GTP functions by stabilizing the protein conformation that binds the tetrahedral intermediate(s) formed during glutamine hydrolysis. Inhibited by the product CTP, via allosteric rather than competitive inhibition.</text>
</comment>
<dbReference type="InterPro" id="IPR004468">
    <property type="entry name" value="CTP_synthase"/>
</dbReference>
<gene>
    <name evidence="11" type="primary">pyrG</name>
    <name evidence="15" type="ORF">FSW04_17825</name>
</gene>
<feature type="binding site" evidence="11">
    <location>
        <position position="113"/>
    </location>
    <ligand>
        <name>Mg(2+)</name>
        <dbReference type="ChEBI" id="CHEBI:18420"/>
    </ligand>
</feature>
<evidence type="ECO:0000256" key="10">
    <source>
        <dbReference type="ARBA" id="ARBA00047781"/>
    </source>
</evidence>
<feature type="binding site" evidence="11">
    <location>
        <position position="398"/>
    </location>
    <ligand>
        <name>L-glutamine</name>
        <dbReference type="ChEBI" id="CHEBI:58359"/>
    </ligand>
</feature>
<comment type="catalytic activity">
    <reaction evidence="11">
        <text>L-glutamine + H2O = L-glutamate + NH4(+)</text>
        <dbReference type="Rhea" id="RHEA:15889"/>
        <dbReference type="ChEBI" id="CHEBI:15377"/>
        <dbReference type="ChEBI" id="CHEBI:28938"/>
        <dbReference type="ChEBI" id="CHEBI:29985"/>
        <dbReference type="ChEBI" id="CHEBI:58359"/>
    </reaction>
</comment>
<dbReference type="InterPro" id="IPR029062">
    <property type="entry name" value="Class_I_gatase-like"/>
</dbReference>
<dbReference type="GO" id="GO:0044210">
    <property type="term" value="P:'de novo' CTP biosynthetic process"/>
    <property type="evidence" value="ECO:0007669"/>
    <property type="project" value="UniProtKB-UniRule"/>
</dbReference>
<dbReference type="InterPro" id="IPR033828">
    <property type="entry name" value="GATase1_CTP_Synthase"/>
</dbReference>
<keyword evidence="9 11" id="KW-0665">Pyrimidine biosynthesis</keyword>
<evidence type="ECO:0000313" key="15">
    <source>
        <dbReference type="EMBL" id="QEC49252.1"/>
    </source>
</evidence>
<comment type="pathway">
    <text evidence="1 11">Pyrimidine metabolism; CTP biosynthesis via de novo pathway; CTP from UDP: step 2/2.</text>
</comment>
<feature type="active site" description="Nucleophile; for glutamine hydrolysis" evidence="11">
    <location>
        <position position="425"/>
    </location>
</feature>
<dbReference type="SUPFAM" id="SSF52317">
    <property type="entry name" value="Class I glutamine amidotransferase-like"/>
    <property type="match status" value="1"/>
</dbReference>
<evidence type="ECO:0000259" key="14">
    <source>
        <dbReference type="Pfam" id="PF06418"/>
    </source>
</evidence>
<evidence type="ECO:0000256" key="7">
    <source>
        <dbReference type="ARBA" id="ARBA00022842"/>
    </source>
</evidence>
<keyword evidence="4 11" id="KW-0479">Metal-binding</keyword>
<keyword evidence="7 11" id="KW-0460">Magnesium</keyword>
<dbReference type="KEGG" id="bsol:FSW04_17825"/>
<dbReference type="PANTHER" id="PTHR11550">
    <property type="entry name" value="CTP SYNTHASE"/>
    <property type="match status" value="1"/>
</dbReference>
<protein>
    <recommendedName>
        <fullName evidence="11">CTP synthase</fullName>
        <ecNumber evidence="11">6.3.4.2</ecNumber>
    </recommendedName>
    <alternativeName>
        <fullName evidence="11">Cytidine 5'-triphosphate synthase</fullName>
    </alternativeName>
    <alternativeName>
        <fullName evidence="11">Cytidine triphosphate synthetase</fullName>
        <shortName evidence="11">CTP synthetase</shortName>
        <shortName evidence="11">CTPS</shortName>
    </alternativeName>
    <alternativeName>
        <fullName evidence="11">UTP--ammonia ligase</fullName>
    </alternativeName>
</protein>
<evidence type="ECO:0000256" key="1">
    <source>
        <dbReference type="ARBA" id="ARBA00005171"/>
    </source>
</evidence>
<feature type="region of interest" description="Disordered" evidence="12">
    <location>
        <begin position="576"/>
        <end position="598"/>
    </location>
</feature>
<feature type="binding site" evidence="11">
    <location>
        <position position="506"/>
    </location>
    <ligand>
        <name>L-glutamine</name>
        <dbReference type="ChEBI" id="CHEBI:58359"/>
    </ligand>
</feature>
<feature type="binding site" evidence="11">
    <location>
        <position position="113"/>
    </location>
    <ligand>
        <name>ATP</name>
        <dbReference type="ChEBI" id="CHEBI:30616"/>
    </ligand>
</feature>
<evidence type="ECO:0000256" key="5">
    <source>
        <dbReference type="ARBA" id="ARBA00022741"/>
    </source>
</evidence>
<feature type="region of interest" description="Amidoligase domain" evidence="11">
    <location>
        <begin position="1"/>
        <end position="309"/>
    </location>
</feature>
<dbReference type="FunFam" id="3.40.50.300:FF:000009">
    <property type="entry name" value="CTP synthase"/>
    <property type="match status" value="1"/>
</dbReference>
<feature type="binding site" evidence="11">
    <location>
        <position position="266"/>
    </location>
    <ligand>
        <name>CTP</name>
        <dbReference type="ChEBI" id="CHEBI:37563"/>
        <note>allosteric inhibitor</note>
    </ligand>
</feature>
<evidence type="ECO:0000256" key="12">
    <source>
        <dbReference type="SAM" id="MobiDB-lite"/>
    </source>
</evidence>
<comment type="catalytic activity">
    <reaction evidence="10 11">
        <text>UTP + L-glutamine + ATP + H2O = CTP + L-glutamate + ADP + phosphate + 2 H(+)</text>
        <dbReference type="Rhea" id="RHEA:26426"/>
        <dbReference type="ChEBI" id="CHEBI:15377"/>
        <dbReference type="ChEBI" id="CHEBI:15378"/>
        <dbReference type="ChEBI" id="CHEBI:29985"/>
        <dbReference type="ChEBI" id="CHEBI:30616"/>
        <dbReference type="ChEBI" id="CHEBI:37563"/>
        <dbReference type="ChEBI" id="CHEBI:43474"/>
        <dbReference type="ChEBI" id="CHEBI:46398"/>
        <dbReference type="ChEBI" id="CHEBI:58359"/>
        <dbReference type="ChEBI" id="CHEBI:456216"/>
        <dbReference type="EC" id="6.3.4.2"/>
    </reaction>
</comment>
<feature type="domain" description="Glutamine amidotransferase" evidence="13">
    <location>
        <begin position="345"/>
        <end position="569"/>
    </location>
</feature>
<dbReference type="GO" id="GO:0003883">
    <property type="term" value="F:CTP synthase activity"/>
    <property type="evidence" value="ECO:0007669"/>
    <property type="project" value="UniProtKB-UniRule"/>
</dbReference>
<feature type="binding site" evidence="11">
    <location>
        <begin position="230"/>
        <end position="235"/>
    </location>
    <ligand>
        <name>CTP</name>
        <dbReference type="ChEBI" id="CHEBI:37563"/>
        <note>allosteric inhibitor</note>
    </ligand>
</feature>
<feature type="binding site" evidence="11">
    <location>
        <begin position="426"/>
        <end position="429"/>
    </location>
    <ligand>
        <name>L-glutamine</name>
        <dbReference type="ChEBI" id="CHEBI:58359"/>
    </ligand>
</feature>
<dbReference type="GO" id="GO:0004359">
    <property type="term" value="F:glutaminase activity"/>
    <property type="evidence" value="ECO:0007669"/>
    <property type="project" value="RHEA"/>
</dbReference>
<dbReference type="EC" id="6.3.4.2" evidence="11"/>
<dbReference type="CDD" id="cd01746">
    <property type="entry name" value="GATase1_CTP_Synthase"/>
    <property type="match status" value="1"/>
</dbReference>
<comment type="subunit">
    <text evidence="11">Homotetramer.</text>
</comment>
<evidence type="ECO:0000256" key="8">
    <source>
        <dbReference type="ARBA" id="ARBA00022962"/>
    </source>
</evidence>
<dbReference type="SUPFAM" id="SSF52540">
    <property type="entry name" value="P-loop containing nucleoside triphosphate hydrolases"/>
    <property type="match status" value="1"/>
</dbReference>
<comment type="caution">
    <text evidence="11">Lacks conserved residue(s) required for the propagation of feature annotation.</text>
</comment>
<dbReference type="Gene3D" id="3.40.50.880">
    <property type="match status" value="1"/>
</dbReference>
<feature type="binding site" evidence="11">
    <location>
        <position position="449"/>
    </location>
    <ligand>
        <name>L-glutamine</name>
        <dbReference type="ChEBI" id="CHEBI:58359"/>
    </ligand>
</feature>
<feature type="binding site" evidence="11">
    <location>
        <position position="96"/>
    </location>
    <ligand>
        <name>L-glutamine</name>
        <dbReference type="ChEBI" id="CHEBI:58359"/>
    </ligand>
</feature>
<comment type="catalytic activity">
    <reaction evidence="11">
        <text>UTP + NH4(+) + ATP = CTP + ADP + phosphate + 2 H(+)</text>
        <dbReference type="Rhea" id="RHEA:16597"/>
        <dbReference type="ChEBI" id="CHEBI:15378"/>
        <dbReference type="ChEBI" id="CHEBI:28938"/>
        <dbReference type="ChEBI" id="CHEBI:30616"/>
        <dbReference type="ChEBI" id="CHEBI:37563"/>
        <dbReference type="ChEBI" id="CHEBI:43474"/>
        <dbReference type="ChEBI" id="CHEBI:46398"/>
        <dbReference type="ChEBI" id="CHEBI:456216"/>
    </reaction>
</comment>
<dbReference type="GO" id="GO:0097268">
    <property type="term" value="C:cytoophidium"/>
    <property type="evidence" value="ECO:0007669"/>
    <property type="project" value="UniProtKB-ARBA"/>
</dbReference>
<dbReference type="EMBL" id="CP042430">
    <property type="protein sequence ID" value="QEC49252.1"/>
    <property type="molecule type" value="Genomic_DNA"/>
</dbReference>
<feature type="binding site" evidence="11">
    <location>
        <begin position="190"/>
        <end position="192"/>
    </location>
    <ligand>
        <name>CTP</name>
        <dbReference type="ChEBI" id="CHEBI:37563"/>
        <note>allosteric inhibitor</note>
    </ligand>
</feature>
<evidence type="ECO:0000313" key="16">
    <source>
        <dbReference type="Proteomes" id="UP000321805"/>
    </source>
</evidence>
<dbReference type="NCBIfam" id="NF003792">
    <property type="entry name" value="PRK05380.1"/>
    <property type="match status" value="1"/>
</dbReference>
<accession>A0A5B8U9E2</accession>
<evidence type="ECO:0000256" key="9">
    <source>
        <dbReference type="ARBA" id="ARBA00022975"/>
    </source>
</evidence>
<dbReference type="AlphaFoldDB" id="A0A5B8U9E2"/>
<feature type="domain" description="CTP synthase N-terminal" evidence="14">
    <location>
        <begin position="45"/>
        <end position="308"/>
    </location>
</feature>
<evidence type="ECO:0000256" key="3">
    <source>
        <dbReference type="ARBA" id="ARBA00022598"/>
    </source>
</evidence>
<evidence type="ECO:0000259" key="13">
    <source>
        <dbReference type="Pfam" id="PF00117"/>
    </source>
</evidence>
<keyword evidence="6 11" id="KW-0067">ATP-binding</keyword>
<dbReference type="UniPathway" id="UPA00159">
    <property type="reaction ID" value="UER00277"/>
</dbReference>
<comment type="function">
    <text evidence="11">Catalyzes the ATP-dependent amination of UTP to CTP with either L-glutamine or ammonia as the source of nitrogen. Regulates intracellular CTP levels through interactions with the four ribonucleotide triphosphates.</text>
</comment>
<sequence length="598" mass="66442">MPSGLQSGPSHYVVRVTVYPRRRFPPTEYPPRRARTVPDAHRKTRYIFITGGVVSSLGKGIAAASIGRLLVAKGFTVGLQKFDPYINVDPGTMSPYQHGEVFVTEDGAETDLDLGHYERYTDSNASRASNVTAGGIYNSVIRRERRGDYLGGTVQVVPHITDEIKHRIRLIGETNDVDFVITEIGGTVGDIESLPFLEAIRQFPVDAGRRNCMFLHLTLVPYIGHAGELKTKPTQHSVNELRRIGIQPDMLLCRAENELDVDIRKKIALFASLPLEAVVSAVDVDNIYKVPLWYAEKQVDGFICEYFGIDDAPAADLSGWQRLMDSADRATQTVRIALVGKYVALEDAYKSVTEALHHSGFTHECRIDIDWVDSETLETDEVAVQRLSGADGILIPGGFGGRGIEGKIRAARVARERGIPYLGICLGMQIAVSEFARHVAGMPGANSTEFDIETEWPVIDLLPEQKEVSDLGGTMRLGADPVKVHPGTAALEIYGEAVIYERHRHRYEVSISLRKRLESAGLVVSGTSPDERLVEMIELHDHPFFVASQFHPEFKSRPERPAPLFREFVRHALRRAEDRHPEGEVRASRSEAAIADHR</sequence>
<dbReference type="FunFam" id="3.40.50.880:FF:000002">
    <property type="entry name" value="CTP synthase"/>
    <property type="match status" value="1"/>
</dbReference>
<keyword evidence="3 11" id="KW-0436">Ligase</keyword>
<dbReference type="GO" id="GO:0019856">
    <property type="term" value="P:pyrimidine nucleobase biosynthetic process"/>
    <property type="evidence" value="ECO:0007669"/>
    <property type="project" value="TreeGrafter"/>
</dbReference>
<dbReference type="Pfam" id="PF06418">
    <property type="entry name" value="CTP_synth_N"/>
    <property type="match status" value="1"/>
</dbReference>
<dbReference type="GO" id="GO:0046872">
    <property type="term" value="F:metal ion binding"/>
    <property type="evidence" value="ECO:0007669"/>
    <property type="project" value="UniProtKB-KW"/>
</dbReference>
<feature type="binding site" evidence="11">
    <location>
        <position position="183"/>
    </location>
    <ligand>
        <name>Mg(2+)</name>
        <dbReference type="ChEBI" id="CHEBI:18420"/>
    </ligand>
</feature>
<dbReference type="PANTHER" id="PTHR11550:SF0">
    <property type="entry name" value="CTP SYNTHASE-RELATED"/>
    <property type="match status" value="1"/>
</dbReference>
<feature type="binding site" evidence="11">
    <location>
        <begin position="230"/>
        <end position="235"/>
    </location>
    <ligand>
        <name>UTP</name>
        <dbReference type="ChEBI" id="CHEBI:46398"/>
    </ligand>
</feature>
<dbReference type="InterPro" id="IPR027417">
    <property type="entry name" value="P-loop_NTPase"/>
</dbReference>
<keyword evidence="16" id="KW-1185">Reference proteome</keyword>
<dbReference type="Pfam" id="PF00117">
    <property type="entry name" value="GATase"/>
    <property type="match status" value="1"/>
</dbReference>
<organism evidence="15 16">
    <name type="scientific">Baekduia soli</name>
    <dbReference type="NCBI Taxonomy" id="496014"/>
    <lineage>
        <taxon>Bacteria</taxon>
        <taxon>Bacillati</taxon>
        <taxon>Actinomycetota</taxon>
        <taxon>Thermoleophilia</taxon>
        <taxon>Solirubrobacterales</taxon>
        <taxon>Baekduiaceae</taxon>
        <taxon>Baekduia</taxon>
    </lineage>
</organism>
<evidence type="ECO:0000256" key="2">
    <source>
        <dbReference type="ARBA" id="ARBA00007533"/>
    </source>
</evidence>
<dbReference type="InterPro" id="IPR017456">
    <property type="entry name" value="CTP_synthase_N"/>
</dbReference>
<feature type="binding site" evidence="11">
    <location>
        <begin position="56"/>
        <end position="61"/>
    </location>
    <ligand>
        <name>ATP</name>
        <dbReference type="ChEBI" id="CHEBI:30616"/>
    </ligand>
</feature>
<dbReference type="GO" id="GO:0005829">
    <property type="term" value="C:cytosol"/>
    <property type="evidence" value="ECO:0007669"/>
    <property type="project" value="TreeGrafter"/>
</dbReference>
<dbReference type="CDD" id="cd03113">
    <property type="entry name" value="CTPS_N"/>
    <property type="match status" value="1"/>
</dbReference>
<dbReference type="PROSITE" id="PS51273">
    <property type="entry name" value="GATASE_TYPE_1"/>
    <property type="match status" value="1"/>
</dbReference>
<dbReference type="OrthoDB" id="9801107at2"/>
<comment type="similarity">
    <text evidence="2 11">Belongs to the CTP synthase family.</text>
</comment>
<evidence type="ECO:0000256" key="6">
    <source>
        <dbReference type="ARBA" id="ARBA00022840"/>
    </source>
</evidence>
<keyword evidence="8 11" id="KW-0315">Glutamine amidotransferase</keyword>
<dbReference type="GO" id="GO:0005524">
    <property type="term" value="F:ATP binding"/>
    <property type="evidence" value="ECO:0007669"/>
    <property type="project" value="UniProtKB-KW"/>
</dbReference>
<feature type="binding site" evidence="11">
    <location>
        <position position="284"/>
    </location>
    <ligand>
        <name>ATP</name>
        <dbReference type="ChEBI" id="CHEBI:30616"/>
    </ligand>
</feature>
<dbReference type="Proteomes" id="UP000321805">
    <property type="component" value="Chromosome"/>
</dbReference>